<dbReference type="RefSeq" id="WP_212609464.1">
    <property type="nucleotide sequence ID" value="NZ_CP073910.1"/>
</dbReference>
<evidence type="ECO:0000313" key="2">
    <source>
        <dbReference type="EMBL" id="QUT05993.1"/>
    </source>
</evidence>
<protein>
    <submittedName>
        <fullName evidence="2">Gamma-glutamylcyclotransferase</fullName>
    </submittedName>
</protein>
<dbReference type="EMBL" id="CP073910">
    <property type="protein sequence ID" value="QUT05993.1"/>
    <property type="molecule type" value="Genomic_DNA"/>
</dbReference>
<dbReference type="Pfam" id="PF06094">
    <property type="entry name" value="GGACT"/>
    <property type="match status" value="1"/>
</dbReference>
<organism evidence="2 3">
    <name type="scientific">Sphingobium phenoxybenzoativorans</name>
    <dbReference type="NCBI Taxonomy" id="1592790"/>
    <lineage>
        <taxon>Bacteria</taxon>
        <taxon>Pseudomonadati</taxon>
        <taxon>Pseudomonadota</taxon>
        <taxon>Alphaproteobacteria</taxon>
        <taxon>Sphingomonadales</taxon>
        <taxon>Sphingomonadaceae</taxon>
        <taxon>Sphingobium</taxon>
    </lineage>
</organism>
<dbReference type="CDD" id="cd06661">
    <property type="entry name" value="GGCT_like"/>
    <property type="match status" value="1"/>
</dbReference>
<dbReference type="Gene3D" id="3.10.490.10">
    <property type="entry name" value="Gamma-glutamyl cyclotransferase-like"/>
    <property type="match status" value="1"/>
</dbReference>
<evidence type="ECO:0000313" key="3">
    <source>
        <dbReference type="Proteomes" id="UP000681425"/>
    </source>
</evidence>
<evidence type="ECO:0000259" key="1">
    <source>
        <dbReference type="Pfam" id="PF06094"/>
    </source>
</evidence>
<dbReference type="InterPro" id="IPR013024">
    <property type="entry name" value="GGCT-like"/>
</dbReference>
<name>A0A975K719_9SPHN</name>
<proteinExistence type="predicted"/>
<dbReference type="KEGG" id="spph:KFK14_00310"/>
<dbReference type="SUPFAM" id="SSF110857">
    <property type="entry name" value="Gamma-glutamyl cyclotransferase-like"/>
    <property type="match status" value="1"/>
</dbReference>
<accession>A0A975K719</accession>
<sequence length="131" mass="14380">MATVPTRLFVYGTLRKGGSAPLAERLAQEARWLGRAAARGALYRIDGYPGFVPDANGGPVTGDLFEIDPDGALLAALDDYEECAPPWPEPHEYRRMVIEVETEHGRSAAWTYVYAWPVEGRERIAGGDFLG</sequence>
<dbReference type="AlphaFoldDB" id="A0A975K719"/>
<keyword evidence="3" id="KW-1185">Reference proteome</keyword>
<dbReference type="Proteomes" id="UP000681425">
    <property type="component" value="Chromosome"/>
</dbReference>
<dbReference type="InterPro" id="IPR009288">
    <property type="entry name" value="AIG2-like_dom"/>
</dbReference>
<gene>
    <name evidence="2" type="ORF">KFK14_00310</name>
</gene>
<dbReference type="InterPro" id="IPR036568">
    <property type="entry name" value="GGCT-like_sf"/>
</dbReference>
<feature type="domain" description="Gamma-glutamylcyclotransferase AIG2-like" evidence="1">
    <location>
        <begin position="8"/>
        <end position="129"/>
    </location>
</feature>
<reference evidence="2" key="1">
    <citation type="submission" date="2021-04" db="EMBL/GenBank/DDBJ databases">
        <title>Isolation of p-tert-butylphenol degrading bacteria Sphingobium phenoxybenzoativorans Tas13 from active sludge.</title>
        <authorList>
            <person name="Li Y."/>
        </authorList>
    </citation>
    <scope>NUCLEOTIDE SEQUENCE</scope>
    <source>
        <strain evidence="2">Tas13</strain>
    </source>
</reference>